<dbReference type="InterPro" id="IPR029058">
    <property type="entry name" value="AB_hydrolase_fold"/>
</dbReference>
<accession>A0A439CXD4</accession>
<keyword evidence="2" id="KW-1185">Reference proteome</keyword>
<organism evidence="1 2">
    <name type="scientific">Xylaria grammica</name>
    <dbReference type="NCBI Taxonomy" id="363999"/>
    <lineage>
        <taxon>Eukaryota</taxon>
        <taxon>Fungi</taxon>
        <taxon>Dikarya</taxon>
        <taxon>Ascomycota</taxon>
        <taxon>Pezizomycotina</taxon>
        <taxon>Sordariomycetes</taxon>
        <taxon>Xylariomycetidae</taxon>
        <taxon>Xylariales</taxon>
        <taxon>Xylariaceae</taxon>
        <taxon>Xylaria</taxon>
    </lineage>
</organism>
<dbReference type="Proteomes" id="UP000286045">
    <property type="component" value="Unassembled WGS sequence"/>
</dbReference>
<dbReference type="AlphaFoldDB" id="A0A439CXD4"/>
<evidence type="ECO:0000313" key="2">
    <source>
        <dbReference type="Proteomes" id="UP000286045"/>
    </source>
</evidence>
<reference evidence="1 2" key="1">
    <citation type="submission" date="2018-12" db="EMBL/GenBank/DDBJ databases">
        <title>Draft genome sequence of Xylaria grammica IHI A82.</title>
        <authorList>
            <person name="Buettner E."/>
            <person name="Kellner H."/>
        </authorList>
    </citation>
    <scope>NUCLEOTIDE SEQUENCE [LARGE SCALE GENOMIC DNA]</scope>
    <source>
        <strain evidence="1 2">IHI A82</strain>
    </source>
</reference>
<protein>
    <submittedName>
        <fullName evidence="1">Uncharacterized protein</fullName>
    </submittedName>
</protein>
<dbReference type="InterPro" id="IPR052897">
    <property type="entry name" value="Sec-Metab_Biosynth_Hydrolase"/>
</dbReference>
<proteinExistence type="predicted"/>
<dbReference type="Gene3D" id="3.40.50.1820">
    <property type="entry name" value="alpha/beta hydrolase"/>
    <property type="match status" value="1"/>
</dbReference>
<name>A0A439CXD4_9PEZI</name>
<sequence>MTIPSQQSSFRPGGFIPPGTSILDAEHLRSLLIERIDEGQEIVLECRATRRWGKKGGIVMILYLASLIISAGQSLQSTIHPSIYPWADGKDGFLIPKGPLHGFYNGVEPSLANKAVMALKPMSSRIKVDKMTYEPWNEGFEVGYIFTEEDNTFVIDTQRAMFSNSPDGSFSASLATGHSPFISAPNVLADAIHDGINYLAKKRTSS</sequence>
<gene>
    <name evidence="1" type="ORF">EKO27_g8252</name>
</gene>
<dbReference type="EMBL" id="RYZI01000302">
    <property type="protein sequence ID" value="RWA06855.1"/>
    <property type="molecule type" value="Genomic_DNA"/>
</dbReference>
<dbReference type="PANTHER" id="PTHR37017">
    <property type="entry name" value="AB HYDROLASE-1 DOMAIN-CONTAINING PROTEIN-RELATED"/>
    <property type="match status" value="1"/>
</dbReference>
<comment type="caution">
    <text evidence="1">The sequence shown here is derived from an EMBL/GenBank/DDBJ whole genome shotgun (WGS) entry which is preliminary data.</text>
</comment>
<dbReference type="STRING" id="363999.A0A439CXD4"/>
<evidence type="ECO:0000313" key="1">
    <source>
        <dbReference type="EMBL" id="RWA06855.1"/>
    </source>
</evidence>
<dbReference type="PANTHER" id="PTHR37017:SF11">
    <property type="entry name" value="ESTERASE_LIPASE_THIOESTERASE DOMAIN-CONTAINING PROTEIN"/>
    <property type="match status" value="1"/>
</dbReference>